<dbReference type="Gene3D" id="3.80.10.10">
    <property type="entry name" value="Ribonuclease Inhibitor"/>
    <property type="match status" value="2"/>
</dbReference>
<feature type="compositionally biased region" description="Basic and acidic residues" evidence="9">
    <location>
        <begin position="338"/>
        <end position="352"/>
    </location>
</feature>
<keyword evidence="6" id="KW-0969">Cilium</keyword>
<evidence type="ECO:0000256" key="8">
    <source>
        <dbReference type="ARBA" id="ARBA00024433"/>
    </source>
</evidence>
<feature type="compositionally biased region" description="Polar residues" evidence="9">
    <location>
        <begin position="263"/>
        <end position="274"/>
    </location>
</feature>
<evidence type="ECO:0000256" key="9">
    <source>
        <dbReference type="SAM" id="MobiDB-lite"/>
    </source>
</evidence>
<reference evidence="10" key="1">
    <citation type="submission" date="2018-04" db="EMBL/GenBank/DDBJ databases">
        <title>Transcriptome of Schizaphis graminum biotype I.</title>
        <authorList>
            <person name="Scully E.D."/>
            <person name="Geib S.M."/>
            <person name="Palmer N.A."/>
            <person name="Koch K."/>
            <person name="Bradshaw J."/>
            <person name="Heng-Moss T."/>
            <person name="Sarath G."/>
        </authorList>
    </citation>
    <scope>NUCLEOTIDE SEQUENCE</scope>
</reference>
<accession>A0A2S2N815</accession>
<evidence type="ECO:0000256" key="5">
    <source>
        <dbReference type="ARBA" id="ARBA00022737"/>
    </source>
</evidence>
<evidence type="ECO:0000256" key="3">
    <source>
        <dbReference type="ARBA" id="ARBA00006453"/>
    </source>
</evidence>
<dbReference type="PROSITE" id="PS51450">
    <property type="entry name" value="LRR"/>
    <property type="match status" value="3"/>
</dbReference>
<evidence type="ECO:0000256" key="2">
    <source>
        <dbReference type="ARBA" id="ARBA00004138"/>
    </source>
</evidence>
<evidence type="ECO:0000256" key="7">
    <source>
        <dbReference type="ARBA" id="ARBA00023273"/>
    </source>
</evidence>
<dbReference type="AlphaFoldDB" id="A0A2S2N815"/>
<comment type="subcellular location">
    <subcellularLocation>
        <location evidence="2">Cell projection</location>
        <location evidence="2">Cilium</location>
    </subcellularLocation>
</comment>
<dbReference type="Pfam" id="PF14580">
    <property type="entry name" value="LRR_9"/>
    <property type="match status" value="1"/>
</dbReference>
<evidence type="ECO:0000256" key="4">
    <source>
        <dbReference type="ARBA" id="ARBA00022614"/>
    </source>
</evidence>
<keyword evidence="5" id="KW-0677">Repeat</keyword>
<dbReference type="GO" id="GO:0070840">
    <property type="term" value="F:dynein complex binding"/>
    <property type="evidence" value="ECO:0007669"/>
    <property type="project" value="TreeGrafter"/>
</dbReference>
<keyword evidence="7" id="KW-0966">Cell projection</keyword>
<feature type="region of interest" description="Disordered" evidence="9">
    <location>
        <begin position="325"/>
        <end position="352"/>
    </location>
</feature>
<protein>
    <recommendedName>
        <fullName evidence="8">Dynein axonemal assembly factor 1 homolog</fullName>
    </recommendedName>
</protein>
<dbReference type="PANTHER" id="PTHR45973:SF9">
    <property type="entry name" value="LEUCINE-RICH REPEAT-CONTAINING PROTEIN 46"/>
    <property type="match status" value="1"/>
</dbReference>
<feature type="region of interest" description="Disordered" evidence="9">
    <location>
        <begin position="260"/>
        <end position="287"/>
    </location>
</feature>
<dbReference type="InterPro" id="IPR032675">
    <property type="entry name" value="LRR_dom_sf"/>
</dbReference>
<dbReference type="EMBL" id="GGMR01000732">
    <property type="protein sequence ID" value="MBY13351.1"/>
    <property type="molecule type" value="Transcribed_RNA"/>
</dbReference>
<dbReference type="GO" id="GO:0005930">
    <property type="term" value="C:axoneme"/>
    <property type="evidence" value="ECO:0007669"/>
    <property type="project" value="TreeGrafter"/>
</dbReference>
<name>A0A2S2N815_SCHGA</name>
<dbReference type="PANTHER" id="PTHR45973">
    <property type="entry name" value="PROTEIN PHOSPHATASE 1 REGULATORY SUBUNIT SDS22-RELATED"/>
    <property type="match status" value="1"/>
</dbReference>
<comment type="function">
    <text evidence="1">Cilium-specific protein required for cilia structures.</text>
</comment>
<proteinExistence type="inferred from homology"/>
<dbReference type="SMART" id="SM00365">
    <property type="entry name" value="LRR_SD22"/>
    <property type="match status" value="4"/>
</dbReference>
<keyword evidence="4" id="KW-0433">Leucine-rich repeat</keyword>
<sequence length="619" mass="69867">MEKIDEMKDGFHKRLAPGMTKERLREICKQNKLYIIPRHNDVLYLHFKGFSKIENLEEYTGLKSLWIENNCLTNISGLENQTELVGLYMHNNAISKIENLDSLIKLNTLNLSHNFVKIIENLDHLQDLNSLIISHNKLSTASDIAHLATCKTLSILDLSYNYLDDPEIVDVFTNMESLRVLSLTGNSVISKIKNYRKTLTIKCKELRNLDERPIFKKDRLCAEAWSTGGIEAEQAMRTKLNQDEQKVISDSVRAIMSMRRNRNVQITPSASGDSGYQEGVDGRDSTDSLIVSKDYYDECDSSDDDSVDDGSPNKTAIPLVCEIVNNNDGGDDSTDNFMTRDKSTDNNDSLSDLKSDVVDRQRDRMEESSTCTAPVDCCSGNREDIDGCYPSIIGIVNDSNESPERLDEKCEHSVNNKADTFDSEVVNIAVVNNTELSLKQCTDDLLGSNDSTELAIERTKNEFTSVETIHVNAEIDSDENEKCVKTNLDFNDDKNSNENYNDNNLINNHYRSFGGSIEINKTLTININNDSKTFKSDLKKGVECLPTLCSEQSINTSQILCAKNLNTLDIIYHNSAEEEPSSSTTYKSDENQIKETPIRLPWLLPSQTEEEYYIKKSSE</sequence>
<comment type="similarity">
    <text evidence="3">Belongs to the DNAAF1 family.</text>
</comment>
<organism evidence="10">
    <name type="scientific">Schizaphis graminum</name>
    <name type="common">Green bug aphid</name>
    <dbReference type="NCBI Taxonomy" id="13262"/>
    <lineage>
        <taxon>Eukaryota</taxon>
        <taxon>Metazoa</taxon>
        <taxon>Ecdysozoa</taxon>
        <taxon>Arthropoda</taxon>
        <taxon>Hexapoda</taxon>
        <taxon>Insecta</taxon>
        <taxon>Pterygota</taxon>
        <taxon>Neoptera</taxon>
        <taxon>Paraneoptera</taxon>
        <taxon>Hemiptera</taxon>
        <taxon>Sternorrhyncha</taxon>
        <taxon>Aphidomorpha</taxon>
        <taxon>Aphidoidea</taxon>
        <taxon>Aphididae</taxon>
        <taxon>Aphidini</taxon>
        <taxon>Schizaphis</taxon>
    </lineage>
</organism>
<dbReference type="InterPro" id="IPR001611">
    <property type="entry name" value="Leu-rich_rpt"/>
</dbReference>
<evidence type="ECO:0000256" key="1">
    <source>
        <dbReference type="ARBA" id="ARBA00003843"/>
    </source>
</evidence>
<dbReference type="SUPFAM" id="SSF52075">
    <property type="entry name" value="Outer arm dynein light chain 1"/>
    <property type="match status" value="1"/>
</dbReference>
<dbReference type="GO" id="GO:0035082">
    <property type="term" value="P:axoneme assembly"/>
    <property type="evidence" value="ECO:0007669"/>
    <property type="project" value="TreeGrafter"/>
</dbReference>
<evidence type="ECO:0000313" key="10">
    <source>
        <dbReference type="EMBL" id="MBY13351.1"/>
    </source>
</evidence>
<dbReference type="InterPro" id="IPR050576">
    <property type="entry name" value="Cilia_flagella_integrity"/>
</dbReference>
<gene>
    <name evidence="10" type="primary">dnaaf1</name>
    <name evidence="10" type="ORF">g.76828</name>
</gene>
<evidence type="ECO:0000256" key="6">
    <source>
        <dbReference type="ARBA" id="ARBA00023069"/>
    </source>
</evidence>